<dbReference type="EMBL" id="JARK01000126">
    <property type="protein sequence ID" value="EYC42595.1"/>
    <property type="molecule type" value="Genomic_DNA"/>
</dbReference>
<keyword evidence="3" id="KW-1185">Reference proteome</keyword>
<proteinExistence type="predicted"/>
<evidence type="ECO:0000313" key="3">
    <source>
        <dbReference type="Proteomes" id="UP000024635"/>
    </source>
</evidence>
<keyword evidence="1" id="KW-0472">Membrane</keyword>
<sequence>MAPNVTTNAYQIGVCCQVHLPPLDLPTASSAPSFRKDCTVGVNGGDPSAASKSTRRDRAARARILSGTSSNGVFLIVGWFSCYISSDVMNNYQENPDTPLRR</sequence>
<keyword evidence="1" id="KW-1133">Transmembrane helix</keyword>
<feature type="transmembrane region" description="Helical" evidence="1">
    <location>
        <begin position="64"/>
        <end position="86"/>
    </location>
</feature>
<dbReference type="Proteomes" id="UP000024635">
    <property type="component" value="Unassembled WGS sequence"/>
</dbReference>
<reference evidence="3" key="1">
    <citation type="journal article" date="2015" name="Nat. Genet.">
        <title>The genome and transcriptome of the zoonotic hookworm Ancylostoma ceylanicum identify infection-specific gene families.</title>
        <authorList>
            <person name="Schwarz E.M."/>
            <person name="Hu Y."/>
            <person name="Antoshechkin I."/>
            <person name="Miller M.M."/>
            <person name="Sternberg P.W."/>
            <person name="Aroian R.V."/>
        </authorList>
    </citation>
    <scope>NUCLEOTIDE SEQUENCE</scope>
    <source>
        <strain evidence="3">HY135</strain>
    </source>
</reference>
<comment type="caution">
    <text evidence="2">The sequence shown here is derived from an EMBL/GenBank/DDBJ whole genome shotgun (WGS) entry which is preliminary data.</text>
</comment>
<protein>
    <submittedName>
        <fullName evidence="2">Uncharacterized protein</fullName>
    </submittedName>
</protein>
<evidence type="ECO:0000313" key="2">
    <source>
        <dbReference type="EMBL" id="EYC42595.1"/>
    </source>
</evidence>
<accession>A0A016WSI4</accession>
<name>A0A016WSI4_9BILA</name>
<keyword evidence="1" id="KW-0812">Transmembrane</keyword>
<organism evidence="2 3">
    <name type="scientific">Ancylostoma ceylanicum</name>
    <dbReference type="NCBI Taxonomy" id="53326"/>
    <lineage>
        <taxon>Eukaryota</taxon>
        <taxon>Metazoa</taxon>
        <taxon>Ecdysozoa</taxon>
        <taxon>Nematoda</taxon>
        <taxon>Chromadorea</taxon>
        <taxon>Rhabditida</taxon>
        <taxon>Rhabditina</taxon>
        <taxon>Rhabditomorpha</taxon>
        <taxon>Strongyloidea</taxon>
        <taxon>Ancylostomatidae</taxon>
        <taxon>Ancylostomatinae</taxon>
        <taxon>Ancylostoma</taxon>
    </lineage>
</organism>
<dbReference type="AlphaFoldDB" id="A0A016WSI4"/>
<evidence type="ECO:0000256" key="1">
    <source>
        <dbReference type="SAM" id="Phobius"/>
    </source>
</evidence>
<gene>
    <name evidence="2" type="primary">Acey_s0526.g2957</name>
    <name evidence="2" type="ORF">Y032_0526g2957</name>
</gene>